<dbReference type="PANTHER" id="PTHR24559">
    <property type="entry name" value="TRANSPOSON TY3-I GAG-POL POLYPROTEIN"/>
    <property type="match status" value="1"/>
</dbReference>
<name>A0AAF0PT46_SOLVR</name>
<organism evidence="8 9">
    <name type="scientific">Solanum verrucosum</name>
    <dbReference type="NCBI Taxonomy" id="315347"/>
    <lineage>
        <taxon>Eukaryota</taxon>
        <taxon>Viridiplantae</taxon>
        <taxon>Streptophyta</taxon>
        <taxon>Embryophyta</taxon>
        <taxon>Tracheophyta</taxon>
        <taxon>Spermatophyta</taxon>
        <taxon>Magnoliopsida</taxon>
        <taxon>eudicotyledons</taxon>
        <taxon>Gunneridae</taxon>
        <taxon>Pentapetalae</taxon>
        <taxon>asterids</taxon>
        <taxon>lamiids</taxon>
        <taxon>Solanales</taxon>
        <taxon>Solanaceae</taxon>
        <taxon>Solanoideae</taxon>
        <taxon>Solaneae</taxon>
        <taxon>Solanum</taxon>
    </lineage>
</organism>
<evidence type="ECO:0000256" key="1">
    <source>
        <dbReference type="ARBA" id="ARBA00022679"/>
    </source>
</evidence>
<keyword evidence="9" id="KW-1185">Reference proteome</keyword>
<dbReference type="SUPFAM" id="SSF56672">
    <property type="entry name" value="DNA/RNA polymerases"/>
    <property type="match status" value="1"/>
</dbReference>
<keyword evidence="2" id="KW-0548">Nucleotidyltransferase</keyword>
<evidence type="ECO:0000313" key="8">
    <source>
        <dbReference type="EMBL" id="WMV08760.1"/>
    </source>
</evidence>
<dbReference type="InterPro" id="IPR041373">
    <property type="entry name" value="RT_RNaseH"/>
</dbReference>
<evidence type="ECO:0000256" key="5">
    <source>
        <dbReference type="ARBA" id="ARBA00022801"/>
    </source>
</evidence>
<dbReference type="PANTHER" id="PTHR24559:SF444">
    <property type="entry name" value="REVERSE TRANSCRIPTASE DOMAIN-CONTAINING PROTEIN"/>
    <property type="match status" value="1"/>
</dbReference>
<accession>A0AAF0PT46</accession>
<keyword evidence="1" id="KW-0808">Transferase</keyword>
<dbReference type="InterPro" id="IPR043502">
    <property type="entry name" value="DNA/RNA_pol_sf"/>
</dbReference>
<dbReference type="EMBL" id="CP133612">
    <property type="protein sequence ID" value="WMV08760.1"/>
    <property type="molecule type" value="Genomic_DNA"/>
</dbReference>
<feature type="domain" description="Reverse transcriptase RNase H-like" evidence="7">
    <location>
        <begin position="85"/>
        <end position="130"/>
    </location>
</feature>
<protein>
    <recommendedName>
        <fullName evidence="7">Reverse transcriptase RNase H-like domain-containing protein</fullName>
    </recommendedName>
</protein>
<evidence type="ECO:0000256" key="2">
    <source>
        <dbReference type="ARBA" id="ARBA00022695"/>
    </source>
</evidence>
<evidence type="ECO:0000259" key="7">
    <source>
        <dbReference type="Pfam" id="PF17917"/>
    </source>
</evidence>
<dbReference type="InterPro" id="IPR053134">
    <property type="entry name" value="RNA-dir_DNA_polymerase"/>
</dbReference>
<dbReference type="Pfam" id="PF17917">
    <property type="entry name" value="RT_RNaseH"/>
    <property type="match status" value="1"/>
</dbReference>
<evidence type="ECO:0000256" key="6">
    <source>
        <dbReference type="ARBA" id="ARBA00022918"/>
    </source>
</evidence>
<keyword evidence="4" id="KW-0255">Endonuclease</keyword>
<keyword evidence="6" id="KW-0695">RNA-directed DNA polymerase</keyword>
<evidence type="ECO:0000256" key="4">
    <source>
        <dbReference type="ARBA" id="ARBA00022759"/>
    </source>
</evidence>
<evidence type="ECO:0000256" key="3">
    <source>
        <dbReference type="ARBA" id="ARBA00022722"/>
    </source>
</evidence>
<dbReference type="GO" id="GO:0004519">
    <property type="term" value="F:endonuclease activity"/>
    <property type="evidence" value="ECO:0007669"/>
    <property type="project" value="UniProtKB-KW"/>
</dbReference>
<sequence length="131" mass="15499">MLKELKEHWRDLLDKGFIRPSVSPWGNSILVVIDLKSVYFLLRVRESNISKTAFRTHYGHYEFLLMSFGLTNSAPTFMDLRNRIKLHEKNYLTHDLEWAAIFSSHKILCHYLYGVHVAVFTDHKSLHYVFS</sequence>
<gene>
    <name evidence="8" type="ORF">MTR67_002145</name>
</gene>
<proteinExistence type="predicted"/>
<dbReference type="Gene3D" id="3.10.10.10">
    <property type="entry name" value="HIV Type 1 Reverse Transcriptase, subunit A, domain 1"/>
    <property type="match status" value="2"/>
</dbReference>
<keyword evidence="5" id="KW-0378">Hydrolase</keyword>
<dbReference type="Proteomes" id="UP001234989">
    <property type="component" value="Chromosome 1"/>
</dbReference>
<dbReference type="GO" id="GO:0003964">
    <property type="term" value="F:RNA-directed DNA polymerase activity"/>
    <property type="evidence" value="ECO:0007669"/>
    <property type="project" value="UniProtKB-KW"/>
</dbReference>
<evidence type="ECO:0000313" key="9">
    <source>
        <dbReference type="Proteomes" id="UP001234989"/>
    </source>
</evidence>
<keyword evidence="3" id="KW-0540">Nuclease</keyword>
<dbReference type="GO" id="GO:0016787">
    <property type="term" value="F:hydrolase activity"/>
    <property type="evidence" value="ECO:0007669"/>
    <property type="project" value="UniProtKB-KW"/>
</dbReference>
<reference evidence="8" key="1">
    <citation type="submission" date="2023-08" db="EMBL/GenBank/DDBJ databases">
        <title>A de novo genome assembly of Solanum verrucosum Schlechtendal, a Mexican diploid species geographically isolated from the other diploid A-genome species in potato relatives.</title>
        <authorList>
            <person name="Hosaka K."/>
        </authorList>
    </citation>
    <scope>NUCLEOTIDE SEQUENCE</scope>
    <source>
        <tissue evidence="8">Young leaves</tissue>
    </source>
</reference>
<dbReference type="AlphaFoldDB" id="A0AAF0PT46"/>